<dbReference type="InterPro" id="IPR038765">
    <property type="entry name" value="Papain-like_cys_pep_sf"/>
</dbReference>
<feature type="chain" id="PRO_5044002271" description="Cathepsin propeptide inhibitor domain-containing protein" evidence="1">
    <location>
        <begin position="23"/>
        <end position="103"/>
    </location>
</feature>
<dbReference type="AlphaFoldDB" id="A0AAW1V5R0"/>
<reference evidence="3 4" key="1">
    <citation type="submission" date="2023-03" db="EMBL/GenBank/DDBJ databases">
        <title>Genome insight into feeding habits of ladybird beetles.</title>
        <authorList>
            <person name="Li H.-S."/>
            <person name="Huang Y.-H."/>
            <person name="Pang H."/>
        </authorList>
    </citation>
    <scope>NUCLEOTIDE SEQUENCE [LARGE SCALE GENOMIC DNA]</scope>
    <source>
        <strain evidence="3">SYSU_2023b</strain>
        <tissue evidence="3">Whole body</tissue>
    </source>
</reference>
<evidence type="ECO:0000256" key="1">
    <source>
        <dbReference type="SAM" id="SignalP"/>
    </source>
</evidence>
<keyword evidence="1" id="KW-0732">Signal</keyword>
<keyword evidence="4" id="KW-1185">Reference proteome</keyword>
<name>A0AAW1V5R0_9CUCU</name>
<dbReference type="SMART" id="SM00848">
    <property type="entry name" value="Inhibitor_I29"/>
    <property type="match status" value="1"/>
</dbReference>
<evidence type="ECO:0000313" key="3">
    <source>
        <dbReference type="EMBL" id="KAK9887525.1"/>
    </source>
</evidence>
<organism evidence="3 4">
    <name type="scientific">Henosepilachna vigintioctopunctata</name>
    <dbReference type="NCBI Taxonomy" id="420089"/>
    <lineage>
        <taxon>Eukaryota</taxon>
        <taxon>Metazoa</taxon>
        <taxon>Ecdysozoa</taxon>
        <taxon>Arthropoda</taxon>
        <taxon>Hexapoda</taxon>
        <taxon>Insecta</taxon>
        <taxon>Pterygota</taxon>
        <taxon>Neoptera</taxon>
        <taxon>Endopterygota</taxon>
        <taxon>Coleoptera</taxon>
        <taxon>Polyphaga</taxon>
        <taxon>Cucujiformia</taxon>
        <taxon>Coccinelloidea</taxon>
        <taxon>Coccinellidae</taxon>
        <taxon>Epilachninae</taxon>
        <taxon>Epilachnini</taxon>
        <taxon>Henosepilachna</taxon>
    </lineage>
</organism>
<gene>
    <name evidence="3" type="ORF">WA026_023247</name>
</gene>
<comment type="caution">
    <text evidence="3">The sequence shown here is derived from an EMBL/GenBank/DDBJ whole genome shotgun (WGS) entry which is preliminary data.</text>
</comment>
<evidence type="ECO:0000259" key="2">
    <source>
        <dbReference type="SMART" id="SM00848"/>
    </source>
</evidence>
<dbReference type="Proteomes" id="UP001431783">
    <property type="component" value="Unassembled WGS sequence"/>
</dbReference>
<dbReference type="EMBL" id="JARQZJ010000113">
    <property type="protein sequence ID" value="KAK9887525.1"/>
    <property type="molecule type" value="Genomic_DNA"/>
</dbReference>
<feature type="domain" description="Cathepsin propeptide inhibitor" evidence="2">
    <location>
        <begin position="30"/>
        <end position="90"/>
    </location>
</feature>
<dbReference type="SUPFAM" id="SSF54001">
    <property type="entry name" value="Cysteine proteinases"/>
    <property type="match status" value="1"/>
</dbReference>
<dbReference type="Pfam" id="PF08246">
    <property type="entry name" value="Inhibitor_I29"/>
    <property type="match status" value="1"/>
</dbReference>
<dbReference type="Gene3D" id="1.10.287.2250">
    <property type="match status" value="1"/>
</dbReference>
<evidence type="ECO:0000313" key="4">
    <source>
        <dbReference type="Proteomes" id="UP001431783"/>
    </source>
</evidence>
<sequence>MKFTLVFALAIIVVFNVASSQANQNTDSLWQKYKNDFNKKYSSPADESLHRGILEKNLAKIAEHNAKFAKGEVSFPLGITSFSDMTPEELSKHYGLGHNEPQH</sequence>
<dbReference type="InterPro" id="IPR013201">
    <property type="entry name" value="Prot_inhib_I29"/>
</dbReference>
<protein>
    <recommendedName>
        <fullName evidence="2">Cathepsin propeptide inhibitor domain-containing protein</fullName>
    </recommendedName>
</protein>
<proteinExistence type="predicted"/>
<accession>A0AAW1V5R0</accession>
<feature type="signal peptide" evidence="1">
    <location>
        <begin position="1"/>
        <end position="22"/>
    </location>
</feature>